<gene>
    <name evidence="1" type="ORF">OF122_07270</name>
</gene>
<dbReference type="Proteomes" id="UP001163882">
    <property type="component" value="Chromosome"/>
</dbReference>
<accession>A0ABY6ISD3</accession>
<keyword evidence="2" id="KW-1185">Reference proteome</keyword>
<evidence type="ECO:0000313" key="1">
    <source>
        <dbReference type="EMBL" id="UYQ73546.1"/>
    </source>
</evidence>
<sequence length="165" mass="18604">MFKQTDTIAAFGPPLLVIECVQCNRRGQMQLHTAVRRFGMITIADLLKRVAEDGGCPSVARNQCTAFVQPTPVTYWAKLSDAQDKGWRPVLVCQRRHYAFKRVRACPAVALDRTTLVGTHGRQCSLERLERWARCPQCDSGGATIRWILPGDDTQFRDPSEMVQL</sequence>
<proteinExistence type="predicted"/>
<name>A0ABY6ISD3_9HYPH</name>
<protein>
    <submittedName>
        <fullName evidence="1">Uncharacterized protein</fullName>
    </submittedName>
</protein>
<dbReference type="RefSeq" id="WP_264227113.1">
    <property type="nucleotide sequence ID" value="NZ_CP107716.1"/>
</dbReference>
<reference evidence="1" key="1">
    <citation type="submission" date="2022-10" db="EMBL/GenBank/DDBJ databases">
        <title>YIM 151497 complete genome.</title>
        <authorList>
            <person name="Chen X."/>
        </authorList>
    </citation>
    <scope>NUCLEOTIDE SEQUENCE</scope>
    <source>
        <strain evidence="1">YIM 151497</strain>
    </source>
</reference>
<organism evidence="1 2">
    <name type="scientific">Pelagibacterium flavum</name>
    <dbReference type="NCBI Taxonomy" id="2984530"/>
    <lineage>
        <taxon>Bacteria</taxon>
        <taxon>Pseudomonadati</taxon>
        <taxon>Pseudomonadota</taxon>
        <taxon>Alphaproteobacteria</taxon>
        <taxon>Hyphomicrobiales</taxon>
        <taxon>Devosiaceae</taxon>
        <taxon>Pelagibacterium</taxon>
    </lineage>
</organism>
<dbReference type="EMBL" id="CP107716">
    <property type="protein sequence ID" value="UYQ73546.1"/>
    <property type="molecule type" value="Genomic_DNA"/>
</dbReference>
<evidence type="ECO:0000313" key="2">
    <source>
        <dbReference type="Proteomes" id="UP001163882"/>
    </source>
</evidence>